<comment type="caution">
    <text evidence="15">The sequence shown here is derived from an EMBL/GenBank/DDBJ whole genome shotgun (WGS) entry which is preliminary data.</text>
</comment>
<dbReference type="AlphaFoldDB" id="A0A1F6UV37"/>
<dbReference type="InterPro" id="IPR036688">
    <property type="entry name" value="MoeA_C_domain_IV_sf"/>
</dbReference>
<dbReference type="CDD" id="cd00887">
    <property type="entry name" value="MoeA"/>
    <property type="match status" value="1"/>
</dbReference>
<dbReference type="Gene3D" id="2.40.340.10">
    <property type="entry name" value="MoeA, C-terminal, domain IV"/>
    <property type="match status" value="1"/>
</dbReference>
<reference evidence="15 16" key="1">
    <citation type="journal article" date="2016" name="Nat. Commun.">
        <title>Thousands of microbial genomes shed light on interconnected biogeochemical processes in an aquifer system.</title>
        <authorList>
            <person name="Anantharaman K."/>
            <person name="Brown C.T."/>
            <person name="Hug L.A."/>
            <person name="Sharon I."/>
            <person name="Castelle C.J."/>
            <person name="Probst A.J."/>
            <person name="Thomas B.C."/>
            <person name="Singh A."/>
            <person name="Wilkins M.J."/>
            <person name="Karaoz U."/>
            <person name="Brodie E.L."/>
            <person name="Williams K.H."/>
            <person name="Hubbard S.S."/>
            <person name="Banfield J.F."/>
        </authorList>
    </citation>
    <scope>NUCLEOTIDE SEQUENCE [LARGE SCALE GENOMIC DNA]</scope>
</reference>
<keyword evidence="8 13" id="KW-0808">Transferase</keyword>
<organism evidence="15 16">
    <name type="scientific">Candidatus Muproteobacteria bacterium RBG_16_60_9</name>
    <dbReference type="NCBI Taxonomy" id="1817755"/>
    <lineage>
        <taxon>Bacteria</taxon>
        <taxon>Pseudomonadati</taxon>
        <taxon>Pseudomonadota</taxon>
        <taxon>Candidatus Muproteobacteria</taxon>
    </lineage>
</organism>
<evidence type="ECO:0000256" key="11">
    <source>
        <dbReference type="ARBA" id="ARBA00023150"/>
    </source>
</evidence>
<evidence type="ECO:0000256" key="12">
    <source>
        <dbReference type="ARBA" id="ARBA00047317"/>
    </source>
</evidence>
<feature type="domain" description="MoaB/Mog" evidence="14">
    <location>
        <begin position="194"/>
        <end position="331"/>
    </location>
</feature>
<dbReference type="SUPFAM" id="SSF63867">
    <property type="entry name" value="MoeA C-terminal domain-like"/>
    <property type="match status" value="1"/>
</dbReference>
<evidence type="ECO:0000256" key="9">
    <source>
        <dbReference type="ARBA" id="ARBA00022723"/>
    </source>
</evidence>
<dbReference type="InterPro" id="IPR005111">
    <property type="entry name" value="MoeA_C_domain_IV"/>
</dbReference>
<evidence type="ECO:0000256" key="13">
    <source>
        <dbReference type="RuleBase" id="RU365090"/>
    </source>
</evidence>
<evidence type="ECO:0000256" key="4">
    <source>
        <dbReference type="ARBA" id="ARBA00010763"/>
    </source>
</evidence>
<sequence length="421" mass="44537">MNSTANSSTLKPTGDVKRLSVSGARARILAEVAPVREVEKLAVRETLGRVLAENIVSPIDVPAHTNSAVDGYALARDALPETGTKAYRVVGSALAGRPYTGTVAHGDCAQIMTGAPMPAGTDTVVPREQARVRGDNVAIEHEAQRARNVRLAGEDIAQGQVALTAGKSLMGAELGILASLGCSHAPVYRRARVAFFSTGDELRPVGEQLQVGQIYDSNRYTLYGLLTRLGVEIRDLGVVPDTRDSVRQALADAAANADAIVTTGGVSVGDADYVKEAVEALGNIHFWQVAMRPGRPFVFGKLGNAAFFGLPGNPVAVMVTFYQFVQPALRRMMGESSPALPLMFRARCLSPLKTRVGRTEFIRGILGRDDDGELTVRSTGSQGSGILSSMSAGDCFIVLPPELGDTEAGAMVEVQLFAGLF</sequence>
<evidence type="ECO:0000313" key="15">
    <source>
        <dbReference type="EMBL" id="OGI61189.1"/>
    </source>
</evidence>
<dbReference type="InterPro" id="IPR038987">
    <property type="entry name" value="MoeA-like"/>
</dbReference>
<dbReference type="PANTHER" id="PTHR10192">
    <property type="entry name" value="MOLYBDOPTERIN BIOSYNTHESIS PROTEIN"/>
    <property type="match status" value="1"/>
</dbReference>
<dbReference type="InterPro" id="IPR036425">
    <property type="entry name" value="MoaB/Mog-like_dom_sf"/>
</dbReference>
<accession>A0A1F6UV37</accession>
<dbReference type="SMART" id="SM00852">
    <property type="entry name" value="MoCF_biosynth"/>
    <property type="match status" value="1"/>
</dbReference>
<dbReference type="FunFam" id="2.40.340.10:FF:000003">
    <property type="entry name" value="Molybdopterin molybdenumtransferase"/>
    <property type="match status" value="1"/>
</dbReference>
<evidence type="ECO:0000256" key="10">
    <source>
        <dbReference type="ARBA" id="ARBA00022842"/>
    </source>
</evidence>
<dbReference type="GO" id="GO:0061599">
    <property type="term" value="F:molybdopterin molybdotransferase activity"/>
    <property type="evidence" value="ECO:0007669"/>
    <property type="project" value="UniProtKB-UniRule"/>
</dbReference>
<comment type="function">
    <text evidence="2 13">Catalyzes the insertion of molybdate into adenylated molybdopterin with the concomitant release of AMP.</text>
</comment>
<dbReference type="Pfam" id="PF03453">
    <property type="entry name" value="MoeA_N"/>
    <property type="match status" value="1"/>
</dbReference>
<dbReference type="FunFam" id="3.40.980.10:FF:000004">
    <property type="entry name" value="Molybdopterin molybdenumtransferase"/>
    <property type="match status" value="1"/>
</dbReference>
<dbReference type="GO" id="GO:0046872">
    <property type="term" value="F:metal ion binding"/>
    <property type="evidence" value="ECO:0007669"/>
    <property type="project" value="UniProtKB-UniRule"/>
</dbReference>
<name>A0A1F6UV37_9PROT</name>
<evidence type="ECO:0000256" key="5">
    <source>
        <dbReference type="ARBA" id="ARBA00013269"/>
    </source>
</evidence>
<dbReference type="Proteomes" id="UP000179076">
    <property type="component" value="Unassembled WGS sequence"/>
</dbReference>
<dbReference type="NCBIfam" id="NF045515">
    <property type="entry name" value="Glp_gephyrin"/>
    <property type="match status" value="1"/>
</dbReference>
<evidence type="ECO:0000256" key="7">
    <source>
        <dbReference type="ARBA" id="ARBA00022505"/>
    </source>
</evidence>
<proteinExistence type="inferred from homology"/>
<dbReference type="Pfam" id="PF03454">
    <property type="entry name" value="MoeA_C"/>
    <property type="match status" value="1"/>
</dbReference>
<keyword evidence="11 13" id="KW-0501">Molybdenum cofactor biosynthesis</keyword>
<gene>
    <name evidence="15" type="ORF">A2W18_07355</name>
</gene>
<dbReference type="Gene3D" id="3.90.105.10">
    <property type="entry name" value="Molybdopterin biosynthesis moea protein, domain 2"/>
    <property type="match status" value="1"/>
</dbReference>
<evidence type="ECO:0000256" key="2">
    <source>
        <dbReference type="ARBA" id="ARBA00002901"/>
    </source>
</evidence>
<dbReference type="EC" id="2.10.1.1" evidence="5 13"/>
<comment type="catalytic activity">
    <reaction evidence="12">
        <text>adenylyl-molybdopterin + molybdate = Mo-molybdopterin + AMP + H(+)</text>
        <dbReference type="Rhea" id="RHEA:35047"/>
        <dbReference type="ChEBI" id="CHEBI:15378"/>
        <dbReference type="ChEBI" id="CHEBI:36264"/>
        <dbReference type="ChEBI" id="CHEBI:62727"/>
        <dbReference type="ChEBI" id="CHEBI:71302"/>
        <dbReference type="ChEBI" id="CHEBI:456215"/>
        <dbReference type="EC" id="2.10.1.1"/>
    </reaction>
</comment>
<evidence type="ECO:0000256" key="3">
    <source>
        <dbReference type="ARBA" id="ARBA00005046"/>
    </source>
</evidence>
<dbReference type="NCBIfam" id="TIGR00177">
    <property type="entry name" value="molyb_syn"/>
    <property type="match status" value="1"/>
</dbReference>
<evidence type="ECO:0000259" key="14">
    <source>
        <dbReference type="SMART" id="SM00852"/>
    </source>
</evidence>
<dbReference type="Pfam" id="PF00994">
    <property type="entry name" value="MoCF_biosynth"/>
    <property type="match status" value="1"/>
</dbReference>
<comment type="pathway">
    <text evidence="3 13">Cofactor biosynthesis; molybdopterin biosynthesis.</text>
</comment>
<dbReference type="InterPro" id="IPR008284">
    <property type="entry name" value="MoCF_biosynth_CS"/>
</dbReference>
<dbReference type="InterPro" id="IPR036135">
    <property type="entry name" value="MoeA_linker/N_sf"/>
</dbReference>
<dbReference type="Gene3D" id="2.170.190.11">
    <property type="entry name" value="Molybdopterin biosynthesis moea protein, domain 3"/>
    <property type="match status" value="1"/>
</dbReference>
<evidence type="ECO:0000256" key="1">
    <source>
        <dbReference type="ARBA" id="ARBA00001946"/>
    </source>
</evidence>
<dbReference type="EMBL" id="MFSP01000205">
    <property type="protein sequence ID" value="OGI61189.1"/>
    <property type="molecule type" value="Genomic_DNA"/>
</dbReference>
<dbReference type="InterPro" id="IPR001453">
    <property type="entry name" value="MoaB/Mog_dom"/>
</dbReference>
<dbReference type="PANTHER" id="PTHR10192:SF31">
    <property type="entry name" value="MOLYBDOPTERIN MOLYBDENUMTRANSFERASE"/>
    <property type="match status" value="1"/>
</dbReference>
<comment type="similarity">
    <text evidence="4 13">Belongs to the MoeA family.</text>
</comment>
<evidence type="ECO:0000256" key="8">
    <source>
        <dbReference type="ARBA" id="ARBA00022679"/>
    </source>
</evidence>
<dbReference type="InterPro" id="IPR005110">
    <property type="entry name" value="MoeA_linker/N"/>
</dbReference>
<comment type="cofactor">
    <cofactor evidence="1 13">
        <name>Mg(2+)</name>
        <dbReference type="ChEBI" id="CHEBI:18420"/>
    </cofactor>
</comment>
<protein>
    <recommendedName>
        <fullName evidence="6 13">Molybdopterin molybdenumtransferase</fullName>
        <ecNumber evidence="5 13">2.10.1.1</ecNumber>
    </recommendedName>
</protein>
<dbReference type="SUPFAM" id="SSF53218">
    <property type="entry name" value="Molybdenum cofactor biosynthesis proteins"/>
    <property type="match status" value="1"/>
</dbReference>
<dbReference type="GO" id="GO:0006777">
    <property type="term" value="P:Mo-molybdopterin cofactor biosynthetic process"/>
    <property type="evidence" value="ECO:0007669"/>
    <property type="project" value="UniProtKB-UniRule"/>
</dbReference>
<keyword evidence="10 13" id="KW-0460">Magnesium</keyword>
<dbReference type="GO" id="GO:0005829">
    <property type="term" value="C:cytosol"/>
    <property type="evidence" value="ECO:0007669"/>
    <property type="project" value="TreeGrafter"/>
</dbReference>
<dbReference type="SUPFAM" id="SSF63882">
    <property type="entry name" value="MoeA N-terminal region -like"/>
    <property type="match status" value="1"/>
</dbReference>
<keyword evidence="7 13" id="KW-0500">Molybdenum</keyword>
<dbReference type="Gene3D" id="3.40.980.10">
    <property type="entry name" value="MoaB/Mog-like domain"/>
    <property type="match status" value="1"/>
</dbReference>
<dbReference type="PROSITE" id="PS01079">
    <property type="entry name" value="MOCF_BIOSYNTHESIS_2"/>
    <property type="match status" value="1"/>
</dbReference>
<dbReference type="UniPathway" id="UPA00344"/>
<evidence type="ECO:0000313" key="16">
    <source>
        <dbReference type="Proteomes" id="UP000179076"/>
    </source>
</evidence>
<evidence type="ECO:0000256" key="6">
    <source>
        <dbReference type="ARBA" id="ARBA00021108"/>
    </source>
</evidence>
<keyword evidence="9 13" id="KW-0479">Metal-binding</keyword>